<gene>
    <name evidence="1" type="ORF">BU25DRAFT_417277</name>
</gene>
<reference evidence="1" key="1">
    <citation type="journal article" date="2020" name="Stud. Mycol.">
        <title>101 Dothideomycetes genomes: a test case for predicting lifestyles and emergence of pathogens.</title>
        <authorList>
            <person name="Haridas S."/>
            <person name="Albert R."/>
            <person name="Binder M."/>
            <person name="Bloem J."/>
            <person name="Labutti K."/>
            <person name="Salamov A."/>
            <person name="Andreopoulos B."/>
            <person name="Baker S."/>
            <person name="Barry K."/>
            <person name="Bills G."/>
            <person name="Bluhm B."/>
            <person name="Cannon C."/>
            <person name="Castanera R."/>
            <person name="Culley D."/>
            <person name="Daum C."/>
            <person name="Ezra D."/>
            <person name="Gonzalez J."/>
            <person name="Henrissat B."/>
            <person name="Kuo A."/>
            <person name="Liang C."/>
            <person name="Lipzen A."/>
            <person name="Lutzoni F."/>
            <person name="Magnuson J."/>
            <person name="Mondo S."/>
            <person name="Nolan M."/>
            <person name="Ohm R."/>
            <person name="Pangilinan J."/>
            <person name="Park H.-J."/>
            <person name="Ramirez L."/>
            <person name="Alfaro M."/>
            <person name="Sun H."/>
            <person name="Tritt A."/>
            <person name="Yoshinaga Y."/>
            <person name="Zwiers L.-H."/>
            <person name="Turgeon B."/>
            <person name="Goodwin S."/>
            <person name="Spatafora J."/>
            <person name="Crous P."/>
            <person name="Grigoriev I."/>
        </authorList>
    </citation>
    <scope>NUCLEOTIDE SEQUENCE</scope>
    <source>
        <strain evidence="1">CBS 525.71</strain>
    </source>
</reference>
<organism evidence="1 2">
    <name type="scientific">Macroventuria anomochaeta</name>
    <dbReference type="NCBI Taxonomy" id="301207"/>
    <lineage>
        <taxon>Eukaryota</taxon>
        <taxon>Fungi</taxon>
        <taxon>Dikarya</taxon>
        <taxon>Ascomycota</taxon>
        <taxon>Pezizomycotina</taxon>
        <taxon>Dothideomycetes</taxon>
        <taxon>Pleosporomycetidae</taxon>
        <taxon>Pleosporales</taxon>
        <taxon>Pleosporineae</taxon>
        <taxon>Didymellaceae</taxon>
        <taxon>Macroventuria</taxon>
    </lineage>
</organism>
<dbReference type="Proteomes" id="UP000799754">
    <property type="component" value="Unassembled WGS sequence"/>
</dbReference>
<proteinExistence type="predicted"/>
<dbReference type="EMBL" id="MU006702">
    <property type="protein sequence ID" value="KAF2632673.1"/>
    <property type="molecule type" value="Genomic_DNA"/>
</dbReference>
<comment type="caution">
    <text evidence="1">The sequence shown here is derived from an EMBL/GenBank/DDBJ whole genome shotgun (WGS) entry which is preliminary data.</text>
</comment>
<name>A0ACB6SFA5_9PLEO</name>
<sequence>MEALVALGLASNTVQFLDFATKVCTEAIDIYHNASGKSVSDTQTERLVKGFMESIDAPVWSPAADLIPTIDHGKHESACVLTRRSIPGIAIKCVREIDRSDSRLSINVTPVAWTYDREDEIATAELHTFKWILQHFKTATNKWDDFIQWFEQGESIYWVNEKAGSGKSTLMEYISHYPAVRGSLRYWSGATILIVARFFFWHGGNALKRTQEGSLRPLLFRVLTNNHELVPIVLSDSVSKTDPFTWTLPMLTQAFKRLVEQKEIALIDAEQHNVYHDFSSISFESQITICKNMTGRTKSHCAGFLEVTNISGKTQPIQSLHKSVEDFLETPEIMWRVQKSLSGKGFFVPEYAIITGHLLELMTLKAGLCEKQSHVDNVLTQETWMDEVQPIALSAARCRRCADLQIAGPASAAATLLKFAPKEIESL</sequence>
<evidence type="ECO:0000313" key="2">
    <source>
        <dbReference type="Proteomes" id="UP000799754"/>
    </source>
</evidence>
<evidence type="ECO:0000313" key="1">
    <source>
        <dbReference type="EMBL" id="KAF2632673.1"/>
    </source>
</evidence>
<keyword evidence="2" id="KW-1185">Reference proteome</keyword>
<accession>A0ACB6SFA5</accession>
<protein>
    <submittedName>
        <fullName evidence="1">Uncharacterized protein</fullName>
    </submittedName>
</protein>